<dbReference type="RefSeq" id="XP_062648484.1">
    <property type="nucleotide sequence ID" value="XM_062786856.1"/>
</dbReference>
<feature type="domain" description="DUF7587" evidence="1">
    <location>
        <begin position="37"/>
        <end position="197"/>
    </location>
</feature>
<evidence type="ECO:0000259" key="1">
    <source>
        <dbReference type="Pfam" id="PF24494"/>
    </source>
</evidence>
<comment type="caution">
    <text evidence="2">The sequence shown here is derived from an EMBL/GenBank/DDBJ whole genome shotgun (WGS) entry which is preliminary data.</text>
</comment>
<accession>A0AAN6U1M2</accession>
<gene>
    <name evidence="2" type="ORF">N657DRAFT_330558</name>
</gene>
<sequence>MGEPLARRVNVLEEVRDALLFSPSPAQRSVSKSFNDIPTYLFRVHGPSTVGTTTTRQVSSPACDHGLNKKDLFQLQPWEAARCLEDHFWWNKRHDEKGDCNFMSWSSSLLFVLQYGLYRQSKDRREGRDTCLSQVYLLVLDTRKFPKGTFIKDLDAIEAFHGYDKNLARMKAMRTEYKDKDNSDVYFYYGEYLSQGRLDVSGRCRQTSMQQLIDAGLFNLCPELADPTRRDQWAKPVNTIREKIVHGLALAANKEEVRTAITVAQACFGSLWALPLAVMFLSLRPRKPDGITIFDGFRSMFTGKLCQKQDFHNARCG</sequence>
<dbReference type="EMBL" id="MU853226">
    <property type="protein sequence ID" value="KAK4124713.1"/>
    <property type="molecule type" value="Genomic_DNA"/>
</dbReference>
<dbReference type="Pfam" id="PF24494">
    <property type="entry name" value="DUF7587"/>
    <property type="match status" value="1"/>
</dbReference>
<proteinExistence type="predicted"/>
<keyword evidence="3" id="KW-1185">Reference proteome</keyword>
<organism evidence="2 3">
    <name type="scientific">Parathielavia appendiculata</name>
    <dbReference type="NCBI Taxonomy" id="2587402"/>
    <lineage>
        <taxon>Eukaryota</taxon>
        <taxon>Fungi</taxon>
        <taxon>Dikarya</taxon>
        <taxon>Ascomycota</taxon>
        <taxon>Pezizomycotina</taxon>
        <taxon>Sordariomycetes</taxon>
        <taxon>Sordariomycetidae</taxon>
        <taxon>Sordariales</taxon>
        <taxon>Chaetomiaceae</taxon>
        <taxon>Parathielavia</taxon>
    </lineage>
</organism>
<dbReference type="AlphaFoldDB" id="A0AAN6U1M2"/>
<reference evidence="2" key="2">
    <citation type="submission" date="2023-05" db="EMBL/GenBank/DDBJ databases">
        <authorList>
            <consortium name="Lawrence Berkeley National Laboratory"/>
            <person name="Steindorff A."/>
            <person name="Hensen N."/>
            <person name="Bonometti L."/>
            <person name="Westerberg I."/>
            <person name="Brannstrom I.O."/>
            <person name="Guillou S."/>
            <person name="Cros-Aarteil S."/>
            <person name="Calhoun S."/>
            <person name="Haridas S."/>
            <person name="Kuo A."/>
            <person name="Mondo S."/>
            <person name="Pangilinan J."/>
            <person name="Riley R."/>
            <person name="Labutti K."/>
            <person name="Andreopoulos B."/>
            <person name="Lipzen A."/>
            <person name="Chen C."/>
            <person name="Yanf M."/>
            <person name="Daum C."/>
            <person name="Ng V."/>
            <person name="Clum A."/>
            <person name="Ohm R."/>
            <person name="Martin F."/>
            <person name="Silar P."/>
            <person name="Natvig D."/>
            <person name="Lalanne C."/>
            <person name="Gautier V."/>
            <person name="Ament-Velasquez S.L."/>
            <person name="Kruys A."/>
            <person name="Hutchinson M.I."/>
            <person name="Powell A.J."/>
            <person name="Barry K."/>
            <person name="Miller A.N."/>
            <person name="Grigoriev I.V."/>
            <person name="Debuchy R."/>
            <person name="Gladieux P."/>
            <person name="Thoren M.H."/>
            <person name="Johannesson H."/>
        </authorList>
    </citation>
    <scope>NUCLEOTIDE SEQUENCE</scope>
    <source>
        <strain evidence="2">CBS 731.68</strain>
    </source>
</reference>
<protein>
    <recommendedName>
        <fullName evidence="1">DUF7587 domain-containing protein</fullName>
    </recommendedName>
</protein>
<reference evidence="2" key="1">
    <citation type="journal article" date="2023" name="Mol. Phylogenet. Evol.">
        <title>Genome-scale phylogeny and comparative genomics of the fungal order Sordariales.</title>
        <authorList>
            <person name="Hensen N."/>
            <person name="Bonometti L."/>
            <person name="Westerberg I."/>
            <person name="Brannstrom I.O."/>
            <person name="Guillou S."/>
            <person name="Cros-Aarteil S."/>
            <person name="Calhoun S."/>
            <person name="Haridas S."/>
            <person name="Kuo A."/>
            <person name="Mondo S."/>
            <person name="Pangilinan J."/>
            <person name="Riley R."/>
            <person name="LaButti K."/>
            <person name="Andreopoulos B."/>
            <person name="Lipzen A."/>
            <person name="Chen C."/>
            <person name="Yan M."/>
            <person name="Daum C."/>
            <person name="Ng V."/>
            <person name="Clum A."/>
            <person name="Steindorff A."/>
            <person name="Ohm R.A."/>
            <person name="Martin F."/>
            <person name="Silar P."/>
            <person name="Natvig D.O."/>
            <person name="Lalanne C."/>
            <person name="Gautier V."/>
            <person name="Ament-Velasquez S.L."/>
            <person name="Kruys A."/>
            <person name="Hutchinson M.I."/>
            <person name="Powell A.J."/>
            <person name="Barry K."/>
            <person name="Miller A.N."/>
            <person name="Grigoriev I.V."/>
            <person name="Debuchy R."/>
            <person name="Gladieux P."/>
            <person name="Hiltunen Thoren M."/>
            <person name="Johannesson H."/>
        </authorList>
    </citation>
    <scope>NUCLEOTIDE SEQUENCE</scope>
    <source>
        <strain evidence="2">CBS 731.68</strain>
    </source>
</reference>
<name>A0AAN6U1M2_9PEZI</name>
<dbReference type="GeneID" id="87823626"/>
<dbReference type="InterPro" id="IPR056009">
    <property type="entry name" value="DUF7587"/>
</dbReference>
<evidence type="ECO:0000313" key="3">
    <source>
        <dbReference type="Proteomes" id="UP001302602"/>
    </source>
</evidence>
<evidence type="ECO:0000313" key="2">
    <source>
        <dbReference type="EMBL" id="KAK4124713.1"/>
    </source>
</evidence>
<dbReference type="Proteomes" id="UP001302602">
    <property type="component" value="Unassembled WGS sequence"/>
</dbReference>